<dbReference type="InterPro" id="IPR038740">
    <property type="entry name" value="BioF2-like_GNAT_dom"/>
</dbReference>
<evidence type="ECO:0000313" key="2">
    <source>
        <dbReference type="EMBL" id="EWH14048.1"/>
    </source>
</evidence>
<accession>A0ABN0RQ05</accession>
<comment type="caution">
    <text evidence="2">The sequence shown here is derived from an EMBL/GenBank/DDBJ whole genome shotgun (WGS) entry which is preliminary data.</text>
</comment>
<evidence type="ECO:0000259" key="1">
    <source>
        <dbReference type="Pfam" id="PF13480"/>
    </source>
</evidence>
<dbReference type="Pfam" id="PF13480">
    <property type="entry name" value="Acetyltransf_6"/>
    <property type="match status" value="1"/>
</dbReference>
<proteinExistence type="predicted"/>
<evidence type="ECO:0000313" key="3">
    <source>
        <dbReference type="Proteomes" id="UP000019275"/>
    </source>
</evidence>
<dbReference type="EMBL" id="ARZX01000006">
    <property type="protein sequence ID" value="EWH14048.1"/>
    <property type="molecule type" value="Genomic_DNA"/>
</dbReference>
<name>A0ABN0RQ05_9FLAO</name>
<gene>
    <name evidence="2" type="ORF">KLA_06952</name>
</gene>
<dbReference type="InterPro" id="IPR016181">
    <property type="entry name" value="Acyl_CoA_acyltransferase"/>
</dbReference>
<organism evidence="2 3">
    <name type="scientific">Cellulophaga geojensis KL-A</name>
    <dbReference type="NCBI Taxonomy" id="1328323"/>
    <lineage>
        <taxon>Bacteria</taxon>
        <taxon>Pseudomonadati</taxon>
        <taxon>Bacteroidota</taxon>
        <taxon>Flavobacteriia</taxon>
        <taxon>Flavobacteriales</taxon>
        <taxon>Flavobacteriaceae</taxon>
        <taxon>Cellulophaga</taxon>
    </lineage>
</organism>
<sequence>MIHFSSKKKEYSTSLLPDFTFIKTFIPLLYTNIAKTNTKGLTYTINNKQEKKKNSKTFLIYDIHTYFNTISIKDDNKYKIRKTIQYPGYLCELENFLSVNEYMKKRLSKSSNYKFNLYKRKLEHSFEINYKMYYGAITKEKYNFLFYAFKKLLIKRFNDKQETNNNLNPKEWDFYFDVTYPMLLEKKAALFVTYNKKTPIAITLLYFSDTIAFDTIRVFDIDYAPFRLGTISIIKQLDWCITNGIKFLDFSKGYYEYKERWATTKYNFEYHIIYNSKSYASKTIMYITLAFFNFKNYLRNKNIHKKFHQFTFALKKNSTKKIEKKVPLKNFKAPKKENLKEISVFDIKNTSLLKYVYDFLYRKSEKLNHVTLYKITNHQNCYYIKGLQNADTFTAYNLKE</sequence>
<dbReference type="Proteomes" id="UP000019275">
    <property type="component" value="Unassembled WGS sequence"/>
</dbReference>
<feature type="domain" description="BioF2-like acetyltransferase" evidence="1">
    <location>
        <begin position="156"/>
        <end position="259"/>
    </location>
</feature>
<protein>
    <recommendedName>
        <fullName evidence="1">BioF2-like acetyltransferase domain-containing protein</fullName>
    </recommendedName>
</protein>
<reference evidence="2 3" key="1">
    <citation type="journal article" date="2014" name="Genome Announc.">
        <title>Draft Genome Sequence of the Carrageenan-Degrading Bacterium Cellulophaga sp. Strain KL-A, Isolated from Decaying Marine Algae.</title>
        <authorList>
            <person name="Shan D."/>
            <person name="Ying J."/>
            <person name="Li X."/>
            <person name="Gao Z."/>
            <person name="Wei G."/>
            <person name="Shao Z."/>
        </authorList>
    </citation>
    <scope>NUCLEOTIDE SEQUENCE [LARGE SCALE GENOMIC DNA]</scope>
    <source>
        <strain evidence="2 3">KL-A</strain>
    </source>
</reference>
<dbReference type="SUPFAM" id="SSF55729">
    <property type="entry name" value="Acyl-CoA N-acyltransferases (Nat)"/>
    <property type="match status" value="1"/>
</dbReference>
<keyword evidence="3" id="KW-1185">Reference proteome</keyword>